<feature type="region of interest" description="Disordered" evidence="1">
    <location>
        <begin position="118"/>
        <end position="159"/>
    </location>
</feature>
<evidence type="ECO:0008006" key="6">
    <source>
        <dbReference type="Google" id="ProtNLM"/>
    </source>
</evidence>
<dbReference type="EMBL" id="LQOS01000007">
    <property type="protein sequence ID" value="ORV45425.1"/>
    <property type="molecule type" value="Genomic_DNA"/>
</dbReference>
<evidence type="ECO:0000256" key="1">
    <source>
        <dbReference type="SAM" id="MobiDB-lite"/>
    </source>
</evidence>
<dbReference type="EMBL" id="AP022605">
    <property type="protein sequence ID" value="BBZ07855.1"/>
    <property type="molecule type" value="Genomic_DNA"/>
</dbReference>
<reference evidence="2" key="3">
    <citation type="submission" date="2020-02" db="EMBL/GenBank/DDBJ databases">
        <authorList>
            <person name="Matsumoto Y."/>
            <person name="Motooka D."/>
            <person name="Nakamura S."/>
        </authorList>
    </citation>
    <scope>NUCLEOTIDE SEQUENCE</scope>
    <source>
        <strain evidence="2">JCM 12405</strain>
    </source>
</reference>
<protein>
    <recommendedName>
        <fullName evidence="6">Dopamine receptor D4</fullName>
    </recommendedName>
</protein>
<sequence>MAIDIRRTAAYAALGMGIGLGMFLTAPTAGAEPVPAPVPGPLLEPAPVAVAGQVAPPAAPAEAGVPHLYSPDNPPPGTTTMPAAPTGSRGLSYLRDLWHAVQTQEVSGSDAIFLLTQRPLDPAATPPPGMAAGPQPPSAPPPPAPGPAPVASASAPVLE</sequence>
<reference evidence="3 4" key="1">
    <citation type="submission" date="2016-01" db="EMBL/GenBank/DDBJ databases">
        <title>The new phylogeny of the genus Mycobacterium.</title>
        <authorList>
            <person name="Tarcisio F."/>
            <person name="Conor M."/>
            <person name="Antonella G."/>
            <person name="Elisabetta G."/>
            <person name="Giulia F.S."/>
            <person name="Sara T."/>
            <person name="Anna F."/>
            <person name="Clotilde B."/>
            <person name="Roberto B."/>
            <person name="Veronica D.S."/>
            <person name="Fabio R."/>
            <person name="Monica P."/>
            <person name="Olivier J."/>
            <person name="Enrico T."/>
            <person name="Nicola S."/>
        </authorList>
    </citation>
    <scope>NUCLEOTIDE SEQUENCE [LARGE SCALE GENOMIC DNA]</scope>
    <source>
        <strain evidence="3 4">DSM 44339</strain>
    </source>
</reference>
<dbReference type="Proteomes" id="UP000467201">
    <property type="component" value="Chromosome"/>
</dbReference>
<reference evidence="2 5" key="2">
    <citation type="journal article" date="2019" name="Emerg. Microbes Infect.">
        <title>Comprehensive subspecies identification of 175 nontuberculous mycobacteria species based on 7547 genomic profiles.</title>
        <authorList>
            <person name="Matsumoto Y."/>
            <person name="Kinjo T."/>
            <person name="Motooka D."/>
            <person name="Nabeya D."/>
            <person name="Jung N."/>
            <person name="Uechi K."/>
            <person name="Horii T."/>
            <person name="Iida T."/>
            <person name="Fujita J."/>
            <person name="Nakamura S."/>
        </authorList>
    </citation>
    <scope>NUCLEOTIDE SEQUENCE [LARGE SCALE GENOMIC DNA]</scope>
    <source>
        <strain evidence="2 5">JCM 12405</strain>
    </source>
</reference>
<proteinExistence type="predicted"/>
<dbReference type="STRING" id="126673.AWC01_01305"/>
<feature type="compositionally biased region" description="Pro residues" evidence="1">
    <location>
        <begin position="124"/>
        <end position="148"/>
    </location>
</feature>
<evidence type="ECO:0000313" key="4">
    <source>
        <dbReference type="Proteomes" id="UP000193564"/>
    </source>
</evidence>
<dbReference type="KEGG" id="mdr:MDOR_20240"/>
<feature type="region of interest" description="Disordered" evidence="1">
    <location>
        <begin position="59"/>
        <end position="87"/>
    </location>
</feature>
<evidence type="ECO:0000313" key="3">
    <source>
        <dbReference type="EMBL" id="ORV45425.1"/>
    </source>
</evidence>
<evidence type="ECO:0000313" key="2">
    <source>
        <dbReference type="EMBL" id="BBZ07855.1"/>
    </source>
</evidence>
<accession>A0A1X1TLH5</accession>
<dbReference type="OrthoDB" id="4752297at2"/>
<keyword evidence="4" id="KW-1185">Reference proteome</keyword>
<dbReference type="AlphaFoldDB" id="A0A1X1TLH5"/>
<dbReference type="Proteomes" id="UP000193564">
    <property type="component" value="Unassembled WGS sequence"/>
</dbReference>
<feature type="compositionally biased region" description="Low complexity" evidence="1">
    <location>
        <begin position="78"/>
        <end position="87"/>
    </location>
</feature>
<name>A0A1X1TLH5_9MYCO</name>
<organism evidence="3 4">
    <name type="scientific">Mycolicibacterium doricum</name>
    <dbReference type="NCBI Taxonomy" id="126673"/>
    <lineage>
        <taxon>Bacteria</taxon>
        <taxon>Bacillati</taxon>
        <taxon>Actinomycetota</taxon>
        <taxon>Actinomycetes</taxon>
        <taxon>Mycobacteriales</taxon>
        <taxon>Mycobacteriaceae</taxon>
        <taxon>Mycolicibacterium</taxon>
    </lineage>
</organism>
<dbReference type="RefSeq" id="WP_085187197.1">
    <property type="nucleotide sequence ID" value="NZ_AP022605.1"/>
</dbReference>
<evidence type="ECO:0000313" key="5">
    <source>
        <dbReference type="Proteomes" id="UP000467201"/>
    </source>
</evidence>
<gene>
    <name evidence="3" type="ORF">AWC01_01305</name>
    <name evidence="2" type="ORF">MDOR_20240</name>
</gene>
<feature type="compositionally biased region" description="Low complexity" evidence="1">
    <location>
        <begin position="149"/>
        <end position="159"/>
    </location>
</feature>